<evidence type="ECO:0000256" key="2">
    <source>
        <dbReference type="ARBA" id="ARBA00022737"/>
    </source>
</evidence>
<accession>A0A1W4XB04</accession>
<dbReference type="PROSITE" id="PS50195">
    <property type="entry name" value="PX"/>
    <property type="match status" value="1"/>
</dbReference>
<name>A0A1W4XB04_AGRPL</name>
<dbReference type="Proteomes" id="UP000192223">
    <property type="component" value="Unplaced"/>
</dbReference>
<dbReference type="SMART" id="SM00365">
    <property type="entry name" value="LRR_SD22"/>
    <property type="match status" value="3"/>
</dbReference>
<dbReference type="STRING" id="224129.A0A1W4XB04"/>
<proteinExistence type="predicted"/>
<dbReference type="InterPro" id="IPR032675">
    <property type="entry name" value="LRR_dom_sf"/>
</dbReference>
<protein>
    <submittedName>
        <fullName evidence="5 6">Nischarin-like</fullName>
    </submittedName>
</protein>
<evidence type="ECO:0000313" key="7">
    <source>
        <dbReference type="RefSeq" id="XP_025834366.1"/>
    </source>
</evidence>
<dbReference type="SMART" id="SM00312">
    <property type="entry name" value="PX"/>
    <property type="match status" value="1"/>
</dbReference>
<dbReference type="Gene3D" id="3.80.10.10">
    <property type="entry name" value="Ribonuclease Inhibitor"/>
    <property type="match status" value="2"/>
</dbReference>
<dbReference type="PANTHER" id="PTHR15454:SF35">
    <property type="entry name" value="NISCHARIN"/>
    <property type="match status" value="1"/>
</dbReference>
<evidence type="ECO:0000256" key="1">
    <source>
        <dbReference type="ARBA" id="ARBA00022614"/>
    </source>
</evidence>
<dbReference type="InterPro" id="IPR001611">
    <property type="entry name" value="Leu-rich_rpt"/>
</dbReference>
<dbReference type="Pfam" id="PF13855">
    <property type="entry name" value="LRR_8"/>
    <property type="match status" value="1"/>
</dbReference>
<dbReference type="InterPro" id="IPR001683">
    <property type="entry name" value="PX_dom"/>
</dbReference>
<keyword evidence="1" id="KW-0433">Leucine-rich repeat</keyword>
<organism evidence="4 5">
    <name type="scientific">Agrilus planipennis</name>
    <name type="common">Emerald ash borer</name>
    <name type="synonym">Agrilus marcopoli</name>
    <dbReference type="NCBI Taxonomy" id="224129"/>
    <lineage>
        <taxon>Eukaryota</taxon>
        <taxon>Metazoa</taxon>
        <taxon>Ecdysozoa</taxon>
        <taxon>Arthropoda</taxon>
        <taxon>Hexapoda</taxon>
        <taxon>Insecta</taxon>
        <taxon>Pterygota</taxon>
        <taxon>Neoptera</taxon>
        <taxon>Endopterygota</taxon>
        <taxon>Coleoptera</taxon>
        <taxon>Polyphaga</taxon>
        <taxon>Elateriformia</taxon>
        <taxon>Buprestoidea</taxon>
        <taxon>Buprestidae</taxon>
        <taxon>Agrilinae</taxon>
        <taxon>Agrilus</taxon>
    </lineage>
</organism>
<dbReference type="GO" id="GO:0035091">
    <property type="term" value="F:phosphatidylinositol binding"/>
    <property type="evidence" value="ECO:0007669"/>
    <property type="project" value="InterPro"/>
</dbReference>
<dbReference type="GeneID" id="108739963"/>
<evidence type="ECO:0000313" key="4">
    <source>
        <dbReference type="Proteomes" id="UP000192223"/>
    </source>
</evidence>
<dbReference type="RefSeq" id="XP_025834366.1">
    <property type="nucleotide sequence ID" value="XM_025978581.1"/>
</dbReference>
<dbReference type="SUPFAM" id="SSF52058">
    <property type="entry name" value="L domain-like"/>
    <property type="match status" value="1"/>
</dbReference>
<evidence type="ECO:0000259" key="3">
    <source>
        <dbReference type="PROSITE" id="PS50195"/>
    </source>
</evidence>
<dbReference type="InterPro" id="IPR036871">
    <property type="entry name" value="PX_dom_sf"/>
</dbReference>
<dbReference type="PANTHER" id="PTHR15454">
    <property type="entry name" value="NISCHARIN RELATED"/>
    <property type="match status" value="1"/>
</dbReference>
<dbReference type="RefSeq" id="XP_018329598.1">
    <property type="nucleotide sequence ID" value="XM_018474096.2"/>
</dbReference>
<dbReference type="SUPFAM" id="SSF64268">
    <property type="entry name" value="PX domain"/>
    <property type="match status" value="1"/>
</dbReference>
<reference evidence="5 6" key="1">
    <citation type="submission" date="2025-04" db="UniProtKB">
        <authorList>
            <consortium name="RefSeq"/>
        </authorList>
    </citation>
    <scope>IDENTIFICATION</scope>
    <source>
        <tissue evidence="5 6">Entire body</tissue>
    </source>
</reference>
<evidence type="ECO:0000313" key="5">
    <source>
        <dbReference type="RefSeq" id="XP_018329598.1"/>
    </source>
</evidence>
<dbReference type="FunFam" id="3.30.1520.10:FF:000020">
    <property type="entry name" value="nischarin isoform X1"/>
    <property type="match status" value="1"/>
</dbReference>
<dbReference type="GO" id="GO:0005737">
    <property type="term" value="C:cytoplasm"/>
    <property type="evidence" value="ECO:0007669"/>
    <property type="project" value="TreeGrafter"/>
</dbReference>
<dbReference type="AlphaFoldDB" id="A0A1W4XB04"/>
<keyword evidence="4" id="KW-1185">Reference proteome</keyword>
<dbReference type="Pfam" id="PF00787">
    <property type="entry name" value="PX"/>
    <property type="match status" value="1"/>
</dbReference>
<keyword evidence="2" id="KW-0677">Repeat</keyword>
<dbReference type="Gene3D" id="3.30.1520.10">
    <property type="entry name" value="Phox-like domain"/>
    <property type="match status" value="1"/>
</dbReference>
<dbReference type="PROSITE" id="PS51450">
    <property type="entry name" value="LRR"/>
    <property type="match status" value="3"/>
</dbReference>
<dbReference type="RefSeq" id="XP_025834365.1">
    <property type="nucleotide sequence ID" value="XM_025978580.1"/>
</dbReference>
<feature type="domain" description="PX" evidence="3">
    <location>
        <begin position="20"/>
        <end position="131"/>
    </location>
</feature>
<dbReference type="KEGG" id="apln:108739963"/>
<dbReference type="OrthoDB" id="430293at2759"/>
<evidence type="ECO:0000313" key="6">
    <source>
        <dbReference type="RefSeq" id="XP_025834365.1"/>
    </source>
</evidence>
<sequence length="467" mass="53600">MVQIRKKFMYTNDVDMACYWLHVNDTLIKIPDVSEQDGIIFYNVEVKIGEVKWKIMRRYNDFFELHQQLVNDHGVSKDLLPPKKVILNKSKAFIESRREALQIYLQKLLQYLKSAMPKEFWEFLEFHEYDIYFILQGMAIKLSSNSFKMSSEKEHEFTPLQLHAITKCLKQAVLEFDRNGKDCDLSNILDFFSELNSMVLCGSGTCYKNSNIIPNSLPFELSSFKYLESLVIFNVNLDNIYCVDNLRNTVKKLGVHQTQATKISNILQCDTVHKTVVDEKQSWNKLVEIDFTCNAISEVDGSVGLAPLLTTMTLSKNKLTFFPDLSCLTNLKDLNLSKNMITHCENLHTKLGNVVKIDLSQNRLTNLKGFSKLYSLESLDISHNSIYNIEEAKNIGDLPCLEDVVLNGNPVAAIVDYRIKILENFGERAKEICLDNEMPTQSELDKASVLRALKLAKDKNRSSKNEN</sequence>
<gene>
    <name evidence="5 6 7" type="primary">LOC108739963</name>
</gene>